<sequence>MAKQRLAKILLSFKPLIHHSLLLQTYNRLNILIGLSPMGFNL</sequence>
<organism evidence="1">
    <name type="scientific">Arundo donax</name>
    <name type="common">Giant reed</name>
    <name type="synonym">Donax arundinaceus</name>
    <dbReference type="NCBI Taxonomy" id="35708"/>
    <lineage>
        <taxon>Eukaryota</taxon>
        <taxon>Viridiplantae</taxon>
        <taxon>Streptophyta</taxon>
        <taxon>Embryophyta</taxon>
        <taxon>Tracheophyta</taxon>
        <taxon>Spermatophyta</taxon>
        <taxon>Magnoliopsida</taxon>
        <taxon>Liliopsida</taxon>
        <taxon>Poales</taxon>
        <taxon>Poaceae</taxon>
        <taxon>PACMAD clade</taxon>
        <taxon>Arundinoideae</taxon>
        <taxon>Arundineae</taxon>
        <taxon>Arundo</taxon>
    </lineage>
</organism>
<proteinExistence type="predicted"/>
<protein>
    <submittedName>
        <fullName evidence="1">Uncharacterized protein</fullName>
    </submittedName>
</protein>
<dbReference type="EMBL" id="GBRH01223774">
    <property type="protein sequence ID" value="JAD74121.1"/>
    <property type="molecule type" value="Transcribed_RNA"/>
</dbReference>
<dbReference type="AlphaFoldDB" id="A0A0A9CF05"/>
<accession>A0A0A9CF05</accession>
<reference evidence="1" key="1">
    <citation type="submission" date="2014-09" db="EMBL/GenBank/DDBJ databases">
        <authorList>
            <person name="Magalhaes I.L.F."/>
            <person name="Oliveira U."/>
            <person name="Santos F.R."/>
            <person name="Vidigal T.H.D.A."/>
            <person name="Brescovit A.D."/>
            <person name="Santos A.J."/>
        </authorList>
    </citation>
    <scope>NUCLEOTIDE SEQUENCE</scope>
    <source>
        <tissue evidence="1">Shoot tissue taken approximately 20 cm above the soil surface</tissue>
    </source>
</reference>
<name>A0A0A9CF05_ARUDO</name>
<reference evidence="1" key="2">
    <citation type="journal article" date="2015" name="Data Brief">
        <title>Shoot transcriptome of the giant reed, Arundo donax.</title>
        <authorList>
            <person name="Barrero R.A."/>
            <person name="Guerrero F.D."/>
            <person name="Moolhuijzen P."/>
            <person name="Goolsby J.A."/>
            <person name="Tidwell J."/>
            <person name="Bellgard S.E."/>
            <person name="Bellgard M.I."/>
        </authorList>
    </citation>
    <scope>NUCLEOTIDE SEQUENCE</scope>
    <source>
        <tissue evidence="1">Shoot tissue taken approximately 20 cm above the soil surface</tissue>
    </source>
</reference>
<evidence type="ECO:0000313" key="1">
    <source>
        <dbReference type="EMBL" id="JAD74121.1"/>
    </source>
</evidence>